<dbReference type="InterPro" id="IPR015422">
    <property type="entry name" value="PyrdxlP-dep_Trfase_small"/>
</dbReference>
<dbReference type="PANTHER" id="PTHR46577:SF1">
    <property type="entry name" value="HTH-TYPE TRANSCRIPTIONAL REGULATORY PROTEIN GABR"/>
    <property type="match status" value="1"/>
</dbReference>
<dbReference type="InterPro" id="IPR000524">
    <property type="entry name" value="Tscrpt_reg_HTH_GntR"/>
</dbReference>
<dbReference type="InterPro" id="IPR036390">
    <property type="entry name" value="WH_DNA-bd_sf"/>
</dbReference>
<dbReference type="GO" id="GO:0030170">
    <property type="term" value="F:pyridoxal phosphate binding"/>
    <property type="evidence" value="ECO:0007669"/>
    <property type="project" value="InterPro"/>
</dbReference>
<dbReference type="Proteomes" id="UP000550714">
    <property type="component" value="Unassembled WGS sequence"/>
</dbReference>
<dbReference type="SUPFAM" id="SSF46785">
    <property type="entry name" value="Winged helix' DNA-binding domain"/>
    <property type="match status" value="1"/>
</dbReference>
<evidence type="ECO:0000256" key="1">
    <source>
        <dbReference type="ARBA" id="ARBA00005384"/>
    </source>
</evidence>
<comment type="caution">
    <text evidence="7">The sequence shown here is derived from an EMBL/GenBank/DDBJ whole genome shotgun (WGS) entry which is preliminary data.</text>
</comment>
<dbReference type="InterPro" id="IPR015421">
    <property type="entry name" value="PyrdxlP-dep_Trfase_major"/>
</dbReference>
<reference evidence="7 8" key="1">
    <citation type="submission" date="2020-08" db="EMBL/GenBank/DDBJ databases">
        <title>Genomic Encyclopedia of Type Strains, Phase III (KMG-III): the genomes of soil and plant-associated and newly described type strains.</title>
        <authorList>
            <person name="Whitman W."/>
        </authorList>
    </citation>
    <scope>NUCLEOTIDE SEQUENCE [LARGE SCALE GENOMIC DNA]</scope>
    <source>
        <strain evidence="7 8">CECT 8577</strain>
    </source>
</reference>
<dbReference type="Pfam" id="PF00155">
    <property type="entry name" value="Aminotran_1_2"/>
    <property type="match status" value="1"/>
</dbReference>
<organism evidence="7 8">
    <name type="scientific">Prauserella isguenensis</name>
    <dbReference type="NCBI Taxonomy" id="1470180"/>
    <lineage>
        <taxon>Bacteria</taxon>
        <taxon>Bacillati</taxon>
        <taxon>Actinomycetota</taxon>
        <taxon>Actinomycetes</taxon>
        <taxon>Pseudonocardiales</taxon>
        <taxon>Pseudonocardiaceae</taxon>
        <taxon>Prauserella</taxon>
    </lineage>
</organism>
<name>A0A839S3N0_9PSEU</name>
<dbReference type="AlphaFoldDB" id="A0A839S3N0"/>
<keyword evidence="8" id="KW-1185">Reference proteome</keyword>
<feature type="domain" description="HTH gntR-type" evidence="6">
    <location>
        <begin position="26"/>
        <end position="94"/>
    </location>
</feature>
<dbReference type="EMBL" id="JACHWU010000002">
    <property type="protein sequence ID" value="MBB3051369.1"/>
    <property type="molecule type" value="Genomic_DNA"/>
</dbReference>
<dbReference type="Gene3D" id="3.40.640.10">
    <property type="entry name" value="Type I PLP-dependent aspartate aminotransferase-like (Major domain)"/>
    <property type="match status" value="1"/>
</dbReference>
<protein>
    <submittedName>
        <fullName evidence="7">DNA-binding transcriptional MocR family regulator</fullName>
    </submittedName>
</protein>
<evidence type="ECO:0000313" key="8">
    <source>
        <dbReference type="Proteomes" id="UP000550714"/>
    </source>
</evidence>
<comment type="similarity">
    <text evidence="1">In the C-terminal section; belongs to the class-I pyridoxal-phosphate-dependent aminotransferase family.</text>
</comment>
<evidence type="ECO:0000313" key="7">
    <source>
        <dbReference type="EMBL" id="MBB3051369.1"/>
    </source>
</evidence>
<proteinExistence type="inferred from homology"/>
<gene>
    <name evidence="7" type="ORF">FHS23_002392</name>
</gene>
<dbReference type="InterPro" id="IPR015424">
    <property type="entry name" value="PyrdxlP-dep_Trfase"/>
</dbReference>
<dbReference type="Gene3D" id="3.90.1150.10">
    <property type="entry name" value="Aspartate Aminotransferase, domain 1"/>
    <property type="match status" value="1"/>
</dbReference>
<dbReference type="RefSeq" id="WP_183653153.1">
    <property type="nucleotide sequence ID" value="NZ_JACHWU010000002.1"/>
</dbReference>
<keyword evidence="2" id="KW-0663">Pyridoxal phosphate</keyword>
<evidence type="ECO:0000256" key="5">
    <source>
        <dbReference type="ARBA" id="ARBA00023163"/>
    </source>
</evidence>
<dbReference type="SUPFAM" id="SSF53383">
    <property type="entry name" value="PLP-dependent transferases"/>
    <property type="match status" value="1"/>
</dbReference>
<evidence type="ECO:0000256" key="2">
    <source>
        <dbReference type="ARBA" id="ARBA00022898"/>
    </source>
</evidence>
<keyword evidence="4 7" id="KW-0238">DNA-binding</keyword>
<keyword evidence="5" id="KW-0804">Transcription</keyword>
<dbReference type="CDD" id="cd00609">
    <property type="entry name" value="AAT_like"/>
    <property type="match status" value="1"/>
</dbReference>
<accession>A0A839S3N0</accession>
<dbReference type="InterPro" id="IPR051446">
    <property type="entry name" value="HTH_trans_reg/aminotransferase"/>
</dbReference>
<dbReference type="Pfam" id="PF00392">
    <property type="entry name" value="GntR"/>
    <property type="match status" value="1"/>
</dbReference>
<dbReference type="Gene3D" id="1.10.10.10">
    <property type="entry name" value="Winged helix-like DNA-binding domain superfamily/Winged helix DNA-binding domain"/>
    <property type="match status" value="1"/>
</dbReference>
<evidence type="ECO:0000256" key="3">
    <source>
        <dbReference type="ARBA" id="ARBA00023015"/>
    </source>
</evidence>
<evidence type="ECO:0000259" key="6">
    <source>
        <dbReference type="PROSITE" id="PS50949"/>
    </source>
</evidence>
<dbReference type="InterPro" id="IPR036388">
    <property type="entry name" value="WH-like_DNA-bd_sf"/>
</dbReference>
<dbReference type="GO" id="GO:0003677">
    <property type="term" value="F:DNA binding"/>
    <property type="evidence" value="ECO:0007669"/>
    <property type="project" value="UniProtKB-KW"/>
</dbReference>
<dbReference type="PANTHER" id="PTHR46577">
    <property type="entry name" value="HTH-TYPE TRANSCRIPTIONAL REGULATORY PROTEIN GABR"/>
    <property type="match status" value="1"/>
</dbReference>
<dbReference type="InterPro" id="IPR004839">
    <property type="entry name" value="Aminotransferase_I/II_large"/>
</dbReference>
<dbReference type="CDD" id="cd07377">
    <property type="entry name" value="WHTH_GntR"/>
    <property type="match status" value="1"/>
</dbReference>
<keyword evidence="3" id="KW-0805">Transcription regulation</keyword>
<dbReference type="PRINTS" id="PR00035">
    <property type="entry name" value="HTHGNTR"/>
</dbReference>
<dbReference type="PROSITE" id="PS50949">
    <property type="entry name" value="HTH_GNTR"/>
    <property type="match status" value="1"/>
</dbReference>
<sequence>MARELDRFSRGGELVAVLGDWTAGDGPLYRKLADAVAHAVDEGALAAGRRLPSERELAKLLAVSRATVVAAYEELEVRELLERKQGSGTRISAAARAVPADGRVSGGRAAATFQRLIDGPGSVISLACAADAGVPEVAEALEEVARYDLPSLLGDPGYQVRGLPALREAVSEYYTGQGLPTAPDEVMITTGAHQALVLLSEVYLRGAATVAVEAPSWQPCLDVFRDAGAGVVPVPLDDEGIDERRLAAVLAEHRPSVLYVMPTFHNPAGVLMSDRRRRRVAELAARYDVAVIEDNAYAGCILARENPPEIPAPLSAYLPAGAESVVVESLKAVWGGLRIGWIRGPRGLLQRCARRKALADLGGPLIEQAVAARLFPRLPEIVKTGSIERAERCDHAERLLAEHLPGWTWRTPDGGSSLWLALPERDADVFAQIALRHGVEVIPGSTMDPTGAHDNYLRLPFMQEPEVLDELVRRLADAWGDLMRHGPGEEEPRARTIV</sequence>
<dbReference type="GO" id="GO:0003700">
    <property type="term" value="F:DNA-binding transcription factor activity"/>
    <property type="evidence" value="ECO:0007669"/>
    <property type="project" value="InterPro"/>
</dbReference>
<evidence type="ECO:0000256" key="4">
    <source>
        <dbReference type="ARBA" id="ARBA00023125"/>
    </source>
</evidence>
<dbReference type="SMART" id="SM00345">
    <property type="entry name" value="HTH_GNTR"/>
    <property type="match status" value="1"/>
</dbReference>